<dbReference type="EMBL" id="NAFL01000251">
    <property type="protein sequence ID" value="OSJ32095.1"/>
    <property type="molecule type" value="Genomic_DNA"/>
</dbReference>
<sequence length="175" mass="19129">MNYSAPIASGLQKVVVDRFAADVARQVSYIPGADLIPIIARLGGRISTQNVLDFNRIPAGSIRIDGPAQFEIFLAAHTGPVRDRFTIAHELGHYVLHYLYANRNGTKVQRLEAQRYGSGPVEWEANWFAAGFLMPVADFRERFTALRGSLAALAAEFGVSLEAARIRAESIGLTA</sequence>
<dbReference type="Proteomes" id="UP000193335">
    <property type="component" value="Unassembled WGS sequence"/>
</dbReference>
<dbReference type="RefSeq" id="WP_085401347.1">
    <property type="nucleotide sequence ID" value="NZ_NAFL01000251.1"/>
</dbReference>
<reference evidence="2 3" key="1">
    <citation type="submission" date="2017-03" db="EMBL/GenBank/DDBJ databases">
        <title>Whole genome sequences of fourteen strains of Bradyrhizobium canariense and one strain of Bradyrhizobium japonicum isolated from Lupinus (Papilionoideae: Genisteae) species in Algeria.</title>
        <authorList>
            <person name="Crovadore J."/>
            <person name="Chekireb D."/>
            <person name="Brachmann A."/>
            <person name="Chablais R."/>
            <person name="Cochard B."/>
            <person name="Lefort F."/>
        </authorList>
    </citation>
    <scope>NUCLEOTIDE SEQUENCE [LARGE SCALE GENOMIC DNA]</scope>
    <source>
        <strain evidence="2 3">UBMA197</strain>
    </source>
</reference>
<protein>
    <recommendedName>
        <fullName evidence="1">IrrE N-terminal-like domain-containing protein</fullName>
    </recommendedName>
</protein>
<comment type="caution">
    <text evidence="2">The sequence shown here is derived from an EMBL/GenBank/DDBJ whole genome shotgun (WGS) entry which is preliminary data.</text>
</comment>
<accession>A0A1Y2JMP2</accession>
<name>A0A1Y2JMP2_BRAJP</name>
<evidence type="ECO:0000313" key="2">
    <source>
        <dbReference type="EMBL" id="OSJ32095.1"/>
    </source>
</evidence>
<dbReference type="InterPro" id="IPR010359">
    <property type="entry name" value="IrrE_HExxH"/>
</dbReference>
<dbReference type="AlphaFoldDB" id="A0A1Y2JMP2"/>
<dbReference type="Pfam" id="PF06114">
    <property type="entry name" value="Peptidase_M78"/>
    <property type="match status" value="1"/>
</dbReference>
<organism evidence="2 3">
    <name type="scientific">Bradyrhizobium japonicum</name>
    <dbReference type="NCBI Taxonomy" id="375"/>
    <lineage>
        <taxon>Bacteria</taxon>
        <taxon>Pseudomonadati</taxon>
        <taxon>Pseudomonadota</taxon>
        <taxon>Alphaproteobacteria</taxon>
        <taxon>Hyphomicrobiales</taxon>
        <taxon>Nitrobacteraceae</taxon>
        <taxon>Bradyrhizobium</taxon>
    </lineage>
</organism>
<dbReference type="PANTHER" id="PTHR43236">
    <property type="entry name" value="ANTITOXIN HIGA1"/>
    <property type="match status" value="1"/>
</dbReference>
<dbReference type="PANTHER" id="PTHR43236:SF1">
    <property type="entry name" value="BLL7220 PROTEIN"/>
    <property type="match status" value="1"/>
</dbReference>
<feature type="domain" description="IrrE N-terminal-like" evidence="1">
    <location>
        <begin position="72"/>
        <end position="168"/>
    </location>
</feature>
<gene>
    <name evidence="2" type="ORF">BSZ19_19825</name>
</gene>
<evidence type="ECO:0000313" key="3">
    <source>
        <dbReference type="Proteomes" id="UP000193335"/>
    </source>
</evidence>
<dbReference type="Gene3D" id="1.10.10.2910">
    <property type="match status" value="1"/>
</dbReference>
<proteinExistence type="predicted"/>
<dbReference type="InterPro" id="IPR052345">
    <property type="entry name" value="Rad_response_metalloprotease"/>
</dbReference>
<evidence type="ECO:0000259" key="1">
    <source>
        <dbReference type="Pfam" id="PF06114"/>
    </source>
</evidence>